<dbReference type="InterPro" id="IPR005184">
    <property type="entry name" value="DUF306_Meta_HslJ"/>
</dbReference>
<protein>
    <submittedName>
        <fullName evidence="4">META and DUF4377 domain-containing protein</fullName>
    </submittedName>
</protein>
<organism evidence="4 5">
    <name type="scientific">Xanthomonas chitinilytica</name>
    <dbReference type="NCBI Taxonomy" id="2989819"/>
    <lineage>
        <taxon>Bacteria</taxon>
        <taxon>Pseudomonadati</taxon>
        <taxon>Pseudomonadota</taxon>
        <taxon>Gammaproteobacteria</taxon>
        <taxon>Lysobacterales</taxon>
        <taxon>Lysobacteraceae</taxon>
        <taxon>Xanthomonas</taxon>
    </lineage>
</organism>
<evidence type="ECO:0000313" key="4">
    <source>
        <dbReference type="EMBL" id="MCW4473718.1"/>
    </source>
</evidence>
<name>A0ABT3JYZ7_9XANT</name>
<dbReference type="InterPro" id="IPR038670">
    <property type="entry name" value="HslJ-like_sf"/>
</dbReference>
<keyword evidence="5" id="KW-1185">Reference proteome</keyword>
<dbReference type="Pfam" id="PF03724">
    <property type="entry name" value="META"/>
    <property type="match status" value="1"/>
</dbReference>
<feature type="domain" description="DUF306" evidence="2">
    <location>
        <begin position="48"/>
        <end position="161"/>
    </location>
</feature>
<dbReference type="Proteomes" id="UP001209922">
    <property type="component" value="Unassembled WGS sequence"/>
</dbReference>
<comment type="caution">
    <text evidence="4">The sequence shown here is derived from an EMBL/GenBank/DDBJ whole genome shotgun (WGS) entry which is preliminary data.</text>
</comment>
<feature type="domain" description="DUF4377" evidence="3">
    <location>
        <begin position="181"/>
        <end position="266"/>
    </location>
</feature>
<dbReference type="EMBL" id="JAPCHY010000013">
    <property type="protein sequence ID" value="MCW4473718.1"/>
    <property type="molecule type" value="Genomic_DNA"/>
</dbReference>
<dbReference type="Pfam" id="PF14302">
    <property type="entry name" value="DUF4377"/>
    <property type="match status" value="1"/>
</dbReference>
<feature type="chain" id="PRO_5047372407" evidence="1">
    <location>
        <begin position="27"/>
        <end position="271"/>
    </location>
</feature>
<reference evidence="4 5" key="1">
    <citation type="submission" date="2022-10" db="EMBL/GenBank/DDBJ databases">
        <title>Xanthomonas sp. H13-6.</title>
        <authorList>
            <person name="Liu X."/>
            <person name="Deng Z."/>
            <person name="Jiang Y."/>
            <person name="Yu T."/>
            <person name="Ai J."/>
        </authorList>
    </citation>
    <scope>NUCLEOTIDE SEQUENCE [LARGE SCALE GENOMIC DNA]</scope>
    <source>
        <strain evidence="4 5">H13-6</strain>
    </source>
</reference>
<dbReference type="InterPro" id="IPR025485">
    <property type="entry name" value="DUF4377"/>
</dbReference>
<dbReference type="PANTHER" id="PTHR35535">
    <property type="entry name" value="HEAT SHOCK PROTEIN HSLJ"/>
    <property type="match status" value="1"/>
</dbReference>
<evidence type="ECO:0000259" key="2">
    <source>
        <dbReference type="Pfam" id="PF03724"/>
    </source>
</evidence>
<dbReference type="Gene3D" id="2.40.128.270">
    <property type="match status" value="1"/>
</dbReference>
<dbReference type="PANTHER" id="PTHR35535:SF2">
    <property type="entry name" value="DUF306 DOMAIN-CONTAINING PROTEIN"/>
    <property type="match status" value="1"/>
</dbReference>
<dbReference type="RefSeq" id="WP_265128705.1">
    <property type="nucleotide sequence ID" value="NZ_JAPCHY010000013.1"/>
</dbReference>
<gene>
    <name evidence="4" type="ORF">OK345_14550</name>
</gene>
<evidence type="ECO:0000256" key="1">
    <source>
        <dbReference type="SAM" id="SignalP"/>
    </source>
</evidence>
<keyword evidence="1" id="KW-0732">Signal</keyword>
<accession>A0ABT3JYZ7</accession>
<proteinExistence type="predicted"/>
<dbReference type="InterPro" id="IPR053147">
    <property type="entry name" value="Hsp_HslJ-like"/>
</dbReference>
<evidence type="ECO:0000313" key="5">
    <source>
        <dbReference type="Proteomes" id="UP001209922"/>
    </source>
</evidence>
<feature type="signal peptide" evidence="1">
    <location>
        <begin position="1"/>
        <end position="26"/>
    </location>
</feature>
<dbReference type="PROSITE" id="PS51257">
    <property type="entry name" value="PROKAR_LIPOPROTEIN"/>
    <property type="match status" value="1"/>
</dbReference>
<sequence>MNRKLTLLLPLALLAAACSNTPAPSAGDDDHAPAPAATQPALADLDAQHLEGQYWRLSEAADADGKRLEALFVEGQPPLSLTFRGDRFGLLNLCNSASGRYALKDGEITFEQPMQTLIGCMDARGEQEEAAKRVLVGTSKVELAGDGPLTLRNARGDVLVFAPEPTAETRYGGEGETVFIEVAAQTKPCPHPLIGDKQCLQTRQLRYDDNGIKQGSDGAFEHFYDDIEGYSHEDGVRNVLRVKRYTIANPPADGSSNAWVLDMVVESETVK</sequence>
<evidence type="ECO:0000259" key="3">
    <source>
        <dbReference type="Pfam" id="PF14302"/>
    </source>
</evidence>